<organism evidence="1">
    <name type="scientific">Anguilla anguilla</name>
    <name type="common">European freshwater eel</name>
    <name type="synonym">Muraena anguilla</name>
    <dbReference type="NCBI Taxonomy" id="7936"/>
    <lineage>
        <taxon>Eukaryota</taxon>
        <taxon>Metazoa</taxon>
        <taxon>Chordata</taxon>
        <taxon>Craniata</taxon>
        <taxon>Vertebrata</taxon>
        <taxon>Euteleostomi</taxon>
        <taxon>Actinopterygii</taxon>
        <taxon>Neopterygii</taxon>
        <taxon>Teleostei</taxon>
        <taxon>Anguilliformes</taxon>
        <taxon>Anguillidae</taxon>
        <taxon>Anguilla</taxon>
    </lineage>
</organism>
<sequence>MACSFQCSLYCSIVKYSADTLLSLLKNVPAKLALLAYASLHCCLNRTSMVGSTLVTVDICSLI</sequence>
<name>A0A0E9WQZ3_ANGAN</name>
<dbReference type="AlphaFoldDB" id="A0A0E9WQZ3"/>
<dbReference type="EMBL" id="GBXM01015753">
    <property type="protein sequence ID" value="JAH92824.1"/>
    <property type="molecule type" value="Transcribed_RNA"/>
</dbReference>
<reference evidence="1" key="1">
    <citation type="submission" date="2014-11" db="EMBL/GenBank/DDBJ databases">
        <authorList>
            <person name="Amaro Gonzalez C."/>
        </authorList>
    </citation>
    <scope>NUCLEOTIDE SEQUENCE</scope>
</reference>
<evidence type="ECO:0000313" key="1">
    <source>
        <dbReference type="EMBL" id="JAH92824.1"/>
    </source>
</evidence>
<reference evidence="1" key="2">
    <citation type="journal article" date="2015" name="Fish Shellfish Immunol.">
        <title>Early steps in the European eel (Anguilla anguilla)-Vibrio vulnificus interaction in the gills: Role of the RtxA13 toxin.</title>
        <authorList>
            <person name="Callol A."/>
            <person name="Pajuelo D."/>
            <person name="Ebbesson L."/>
            <person name="Teles M."/>
            <person name="MacKenzie S."/>
            <person name="Amaro C."/>
        </authorList>
    </citation>
    <scope>NUCLEOTIDE SEQUENCE</scope>
</reference>
<accession>A0A0E9WQZ3</accession>
<protein>
    <submittedName>
        <fullName evidence="1">Uncharacterized protein</fullName>
    </submittedName>
</protein>
<proteinExistence type="predicted"/>